<reference evidence="1" key="1">
    <citation type="submission" date="2021-02" db="EMBL/GenBank/DDBJ databases">
        <authorList>
            <person name="Bekaert M."/>
        </authorList>
    </citation>
    <scope>NUCLEOTIDE SEQUENCE</scope>
    <source>
        <strain evidence="1">IoA-00</strain>
    </source>
</reference>
<proteinExistence type="predicted"/>
<name>A0A7R8H3B1_LEPSM</name>
<dbReference type="AlphaFoldDB" id="A0A7R8H3B1"/>
<organism evidence="1 2">
    <name type="scientific">Lepeophtheirus salmonis</name>
    <name type="common">Salmon louse</name>
    <name type="synonym">Caligus salmonis</name>
    <dbReference type="NCBI Taxonomy" id="72036"/>
    <lineage>
        <taxon>Eukaryota</taxon>
        <taxon>Metazoa</taxon>
        <taxon>Ecdysozoa</taxon>
        <taxon>Arthropoda</taxon>
        <taxon>Crustacea</taxon>
        <taxon>Multicrustacea</taxon>
        <taxon>Hexanauplia</taxon>
        <taxon>Copepoda</taxon>
        <taxon>Siphonostomatoida</taxon>
        <taxon>Caligidae</taxon>
        <taxon>Lepeophtheirus</taxon>
    </lineage>
</organism>
<gene>
    <name evidence="1" type="ORF">LSAA_4966</name>
</gene>
<dbReference type="EMBL" id="HG994593">
    <property type="protein sequence ID" value="CAF2841519.1"/>
    <property type="molecule type" value="Genomic_DNA"/>
</dbReference>
<evidence type="ECO:0000313" key="1">
    <source>
        <dbReference type="EMBL" id="CAF2841519.1"/>
    </source>
</evidence>
<sequence>MGWDVRGKRHVVDAEYFESPSLGSCSWAWRMDVVGDEGSLIRVESSQVIHSSLESQECIHCFPLHLILMKQCTYDSREEILQKCLHSLTPPIDSLTSHSLSSVFS</sequence>
<keyword evidence="2" id="KW-1185">Reference proteome</keyword>
<accession>A0A7R8H3B1</accession>
<dbReference type="Proteomes" id="UP000675881">
    <property type="component" value="Chromosome 14"/>
</dbReference>
<protein>
    <submittedName>
        <fullName evidence="1">(salmon louse) hypothetical protein</fullName>
    </submittedName>
</protein>
<evidence type="ECO:0000313" key="2">
    <source>
        <dbReference type="Proteomes" id="UP000675881"/>
    </source>
</evidence>